<feature type="non-terminal residue" evidence="9">
    <location>
        <position position="580"/>
    </location>
</feature>
<evidence type="ECO:0000313" key="9">
    <source>
        <dbReference type="EMBL" id="PSR75968.1"/>
    </source>
</evidence>
<dbReference type="GO" id="GO:0006351">
    <property type="term" value="P:DNA-templated transcription"/>
    <property type="evidence" value="ECO:0007669"/>
    <property type="project" value="InterPro"/>
</dbReference>
<dbReference type="Pfam" id="PF04082">
    <property type="entry name" value="Fungal_trans"/>
    <property type="match status" value="1"/>
</dbReference>
<dbReference type="InterPro" id="IPR051089">
    <property type="entry name" value="prtT"/>
</dbReference>
<dbReference type="CDD" id="cd12148">
    <property type="entry name" value="fungal_TF_MHR"/>
    <property type="match status" value="1"/>
</dbReference>
<dbReference type="EMBL" id="KZ678736">
    <property type="protein sequence ID" value="PSR75968.1"/>
    <property type="molecule type" value="Genomic_DNA"/>
</dbReference>
<dbReference type="InParanoid" id="A0A2T2ZT95"/>
<organism evidence="9 10">
    <name type="scientific">Coniella lustricola</name>
    <dbReference type="NCBI Taxonomy" id="2025994"/>
    <lineage>
        <taxon>Eukaryota</taxon>
        <taxon>Fungi</taxon>
        <taxon>Dikarya</taxon>
        <taxon>Ascomycota</taxon>
        <taxon>Pezizomycotina</taxon>
        <taxon>Sordariomycetes</taxon>
        <taxon>Sordariomycetidae</taxon>
        <taxon>Diaporthales</taxon>
        <taxon>Schizoparmaceae</taxon>
        <taxon>Coniella</taxon>
    </lineage>
</organism>
<keyword evidence="4" id="KW-0238">DNA-binding</keyword>
<evidence type="ECO:0000256" key="1">
    <source>
        <dbReference type="ARBA" id="ARBA00004123"/>
    </source>
</evidence>
<dbReference type="InterPro" id="IPR001138">
    <property type="entry name" value="Zn2Cys6_DnaBD"/>
</dbReference>
<dbReference type="Gene3D" id="4.10.240.10">
    <property type="entry name" value="Zn(2)-C6 fungal-type DNA-binding domain"/>
    <property type="match status" value="1"/>
</dbReference>
<dbReference type="PROSITE" id="PS00463">
    <property type="entry name" value="ZN2_CY6_FUNGAL_1"/>
    <property type="match status" value="1"/>
</dbReference>
<keyword evidence="10" id="KW-1185">Reference proteome</keyword>
<name>A0A2T2ZT95_9PEZI</name>
<dbReference type="Proteomes" id="UP000241462">
    <property type="component" value="Unassembled WGS sequence"/>
</dbReference>
<dbReference type="GO" id="GO:0008270">
    <property type="term" value="F:zinc ion binding"/>
    <property type="evidence" value="ECO:0007669"/>
    <property type="project" value="InterPro"/>
</dbReference>
<comment type="subcellular location">
    <subcellularLocation>
        <location evidence="1">Nucleus</location>
    </subcellularLocation>
</comment>
<evidence type="ECO:0000256" key="5">
    <source>
        <dbReference type="ARBA" id="ARBA00023163"/>
    </source>
</evidence>
<dbReference type="GO" id="GO:0000976">
    <property type="term" value="F:transcription cis-regulatory region binding"/>
    <property type="evidence" value="ECO:0007669"/>
    <property type="project" value="TreeGrafter"/>
</dbReference>
<dbReference type="GO" id="GO:0000981">
    <property type="term" value="F:DNA-binding transcription factor activity, RNA polymerase II-specific"/>
    <property type="evidence" value="ECO:0007669"/>
    <property type="project" value="InterPro"/>
</dbReference>
<dbReference type="OrthoDB" id="4060227at2759"/>
<dbReference type="PANTHER" id="PTHR31845">
    <property type="entry name" value="FINGER DOMAIN PROTEIN, PUTATIVE-RELATED"/>
    <property type="match status" value="1"/>
</dbReference>
<dbReference type="CDD" id="cd00067">
    <property type="entry name" value="GAL4"/>
    <property type="match status" value="1"/>
</dbReference>
<accession>A0A2T2ZT95</accession>
<sequence>PEAKKLMAACTACRKQKIKCDMPSEEPPCSRCERRGLSCVLHTSALRSHNTDRRQIALLGKDMSNVYSTLQQVCDKLGIEAPLPLLSGAGTHTDDDHNHATEDGHSRNAEEERCEDANGTGVYELSPPASPSTVQAPIDPIGGAGTSTSPHTSLHTAAAINTNTGNAVPDLVSKGLLTHDRAEALVQRYLLHLDRFLYGIASHYQSAAQVRTASPTLLAAMCAVAAFQQVPRDRATFDLCYREYRSLVSSSLFEKRGVEYIRALCIGSFWLLDSSRILLSDAVRRAADIRLHRYWHRLTDRHRESRPGLQGADEARDRVRLWFLIFIADRHLSILHNRDALTRQEKDAIENRDMSLLVIMGQIRDVLGSERPRPLPKSYVVQFTHFSNELDRWYQKYSSCFEPDEHIGDFPLAGLTMHYQYARLYLGHHIFQSLNHNHTHNNNNIDTTPIIPVHFLPAAQAARQAALTIFSIIVDNAAFRNNITGMPHYFHVMITFAGHCLLDMITKYRDQLGIGESTPMTPAGGRGGVEDDLNRVTAALALFARSPAATAPQHPIARALVGLTRKLNECTASLGVDSVL</sequence>
<evidence type="ECO:0000256" key="6">
    <source>
        <dbReference type="ARBA" id="ARBA00023242"/>
    </source>
</evidence>
<reference evidence="9 10" key="1">
    <citation type="journal article" date="2018" name="Mycol. Prog.">
        <title>Coniella lustricola, a new species from submerged detritus.</title>
        <authorList>
            <person name="Raudabaugh D.B."/>
            <person name="Iturriaga T."/>
            <person name="Carver A."/>
            <person name="Mondo S."/>
            <person name="Pangilinan J."/>
            <person name="Lipzen A."/>
            <person name="He G."/>
            <person name="Amirebrahimi M."/>
            <person name="Grigoriev I.V."/>
            <person name="Miller A.N."/>
        </authorList>
    </citation>
    <scope>NUCLEOTIDE SEQUENCE [LARGE SCALE GENOMIC DNA]</scope>
    <source>
        <strain evidence="9 10">B22-T-1</strain>
    </source>
</reference>
<evidence type="ECO:0000313" key="10">
    <source>
        <dbReference type="Proteomes" id="UP000241462"/>
    </source>
</evidence>
<keyword evidence="2" id="KW-0479">Metal-binding</keyword>
<evidence type="ECO:0000256" key="7">
    <source>
        <dbReference type="SAM" id="MobiDB-lite"/>
    </source>
</evidence>
<proteinExistence type="predicted"/>
<evidence type="ECO:0000259" key="8">
    <source>
        <dbReference type="PROSITE" id="PS50048"/>
    </source>
</evidence>
<feature type="region of interest" description="Disordered" evidence="7">
    <location>
        <begin position="88"/>
        <end position="152"/>
    </location>
</feature>
<keyword evidence="6" id="KW-0539">Nucleus</keyword>
<dbReference type="PROSITE" id="PS50048">
    <property type="entry name" value="ZN2_CY6_FUNGAL_2"/>
    <property type="match status" value="1"/>
</dbReference>
<dbReference type="AlphaFoldDB" id="A0A2T2ZT95"/>
<protein>
    <recommendedName>
        <fullName evidence="8">Zn(2)-C6 fungal-type domain-containing protein</fullName>
    </recommendedName>
</protein>
<dbReference type="SUPFAM" id="SSF57701">
    <property type="entry name" value="Zn2/Cys6 DNA-binding domain"/>
    <property type="match status" value="1"/>
</dbReference>
<dbReference type="GO" id="GO:0005634">
    <property type="term" value="C:nucleus"/>
    <property type="evidence" value="ECO:0007669"/>
    <property type="project" value="UniProtKB-SubCell"/>
</dbReference>
<feature type="domain" description="Zn(2)-C6 fungal-type" evidence="8">
    <location>
        <begin position="9"/>
        <end position="41"/>
    </location>
</feature>
<evidence type="ECO:0000256" key="4">
    <source>
        <dbReference type="ARBA" id="ARBA00023125"/>
    </source>
</evidence>
<evidence type="ECO:0000256" key="3">
    <source>
        <dbReference type="ARBA" id="ARBA00023015"/>
    </source>
</evidence>
<gene>
    <name evidence="9" type="ORF">BD289DRAFT_338028</name>
</gene>
<feature type="non-terminal residue" evidence="9">
    <location>
        <position position="1"/>
    </location>
</feature>
<dbReference type="SMART" id="SM00066">
    <property type="entry name" value="GAL4"/>
    <property type="match status" value="1"/>
</dbReference>
<dbReference type="Pfam" id="PF00172">
    <property type="entry name" value="Zn_clus"/>
    <property type="match status" value="1"/>
</dbReference>
<keyword evidence="3" id="KW-0805">Transcription regulation</keyword>
<evidence type="ECO:0000256" key="2">
    <source>
        <dbReference type="ARBA" id="ARBA00022723"/>
    </source>
</evidence>
<dbReference type="PANTHER" id="PTHR31845:SF17">
    <property type="entry name" value="ZN(II)2CYS6 TRANSCRIPTION FACTOR (EUROFUNG)"/>
    <property type="match status" value="1"/>
</dbReference>
<dbReference type="InterPro" id="IPR007219">
    <property type="entry name" value="XnlR_reg_dom"/>
</dbReference>
<dbReference type="InterPro" id="IPR036864">
    <property type="entry name" value="Zn2-C6_fun-type_DNA-bd_sf"/>
</dbReference>
<feature type="compositionally biased region" description="Basic and acidic residues" evidence="7">
    <location>
        <begin position="92"/>
        <end position="111"/>
    </location>
</feature>
<keyword evidence="5" id="KW-0804">Transcription</keyword>